<feature type="region of interest" description="Disordered" evidence="1">
    <location>
        <begin position="192"/>
        <end position="215"/>
    </location>
</feature>
<dbReference type="Proteomes" id="UP000183832">
    <property type="component" value="Unassembled WGS sequence"/>
</dbReference>
<feature type="domain" description="FHA" evidence="2">
    <location>
        <begin position="71"/>
        <end position="138"/>
    </location>
</feature>
<dbReference type="Gene3D" id="2.60.200.20">
    <property type="match status" value="1"/>
</dbReference>
<dbReference type="InterPro" id="IPR008984">
    <property type="entry name" value="SMAD_FHA_dom_sf"/>
</dbReference>
<organism evidence="3 4">
    <name type="scientific">Clunio marinus</name>
    <dbReference type="NCBI Taxonomy" id="568069"/>
    <lineage>
        <taxon>Eukaryota</taxon>
        <taxon>Metazoa</taxon>
        <taxon>Ecdysozoa</taxon>
        <taxon>Arthropoda</taxon>
        <taxon>Hexapoda</taxon>
        <taxon>Insecta</taxon>
        <taxon>Pterygota</taxon>
        <taxon>Neoptera</taxon>
        <taxon>Endopterygota</taxon>
        <taxon>Diptera</taxon>
        <taxon>Nematocera</taxon>
        <taxon>Chironomoidea</taxon>
        <taxon>Chironomidae</taxon>
        <taxon>Clunio</taxon>
    </lineage>
</organism>
<dbReference type="Pfam" id="PF00498">
    <property type="entry name" value="FHA"/>
    <property type="match status" value="1"/>
</dbReference>
<keyword evidence="4" id="KW-1185">Reference proteome</keyword>
<protein>
    <submittedName>
        <fullName evidence="3">CLUMA_CG018825, isoform A</fullName>
    </submittedName>
</protein>
<feature type="compositionally biased region" description="Basic and acidic residues" evidence="1">
    <location>
        <begin position="192"/>
        <end position="213"/>
    </location>
</feature>
<dbReference type="InterPro" id="IPR000253">
    <property type="entry name" value="FHA_dom"/>
</dbReference>
<dbReference type="EMBL" id="CVRI01000065">
    <property type="protein sequence ID" value="CRL05797.1"/>
    <property type="molecule type" value="Genomic_DNA"/>
</dbReference>
<dbReference type="OrthoDB" id="433755at2759"/>
<proteinExistence type="predicted"/>
<dbReference type="PANTHER" id="PTHR23308">
    <property type="entry name" value="NUCLEAR INHIBITOR OF PROTEIN PHOSPHATASE-1"/>
    <property type="match status" value="1"/>
</dbReference>
<feature type="region of interest" description="Disordered" evidence="1">
    <location>
        <begin position="1"/>
        <end position="27"/>
    </location>
</feature>
<feature type="compositionally biased region" description="Basic and acidic residues" evidence="1">
    <location>
        <begin position="574"/>
        <end position="584"/>
    </location>
</feature>
<evidence type="ECO:0000259" key="2">
    <source>
        <dbReference type="PROSITE" id="PS50006"/>
    </source>
</evidence>
<feature type="compositionally biased region" description="Basic and acidic residues" evidence="1">
    <location>
        <begin position="15"/>
        <end position="27"/>
    </location>
</feature>
<feature type="region of interest" description="Disordered" evidence="1">
    <location>
        <begin position="505"/>
        <end position="594"/>
    </location>
</feature>
<accession>A0A1J1J011</accession>
<reference evidence="3 4" key="1">
    <citation type="submission" date="2015-04" db="EMBL/GenBank/DDBJ databases">
        <authorList>
            <person name="Syromyatnikov M.Y."/>
            <person name="Popov V.N."/>
        </authorList>
    </citation>
    <scope>NUCLEOTIDE SEQUENCE [LARGE SCALE GENOMIC DNA]</scope>
</reference>
<dbReference type="STRING" id="568069.A0A1J1J011"/>
<dbReference type="SMART" id="SM00240">
    <property type="entry name" value="FHA"/>
    <property type="match status" value="1"/>
</dbReference>
<feature type="compositionally biased region" description="Basic and acidic residues" evidence="1">
    <location>
        <begin position="514"/>
        <end position="523"/>
    </location>
</feature>
<evidence type="ECO:0000313" key="3">
    <source>
        <dbReference type="EMBL" id="CRL05797.1"/>
    </source>
</evidence>
<dbReference type="CDD" id="cd19856">
    <property type="entry name" value="DSRM_Kanadaptin"/>
    <property type="match status" value="1"/>
</dbReference>
<feature type="compositionally biased region" description="Basic residues" evidence="1">
    <location>
        <begin position="585"/>
        <end position="594"/>
    </location>
</feature>
<dbReference type="AlphaFoldDB" id="A0A1J1J011"/>
<dbReference type="InterPro" id="IPR050923">
    <property type="entry name" value="Cell_Proc_Reg/RNA_Proc"/>
</dbReference>
<dbReference type="CDD" id="cd22677">
    <property type="entry name" value="FHA_Kanadaptin"/>
    <property type="match status" value="1"/>
</dbReference>
<sequence length="639" mass="73659">MEEGFKVPIFPARPPKQEEKSAEDVEVTKPEIPYKIPKWNGPCPDQSYSFEVLKNGVIVEEVKNLQEKSFWMIGRLPSGSSGVDISAAHPTISRYHAVLQYKDTHSEDETNNEKKVESGWFIIDLDSTHGTFLNKMRIKPRIYVRVRVGHQLKFGNSTRNYILQGPPEDEESESAFTITELKEQKVQREAELRQKENDEKLKQQQMEKEKEEAGVSWGFTDDAEEEPDLNENPYAKTNNEELFLDDPKKTLRGFFEREGYDLEYRCDELSPGVFICRVELPIDDEYGKSIVCEVQHKGKKKECVVQCALESCRILDRHGVLRKANHEPRRSRKVQNDDDDSDDDIFFDRTGDVEKKRLKKLGSTSTEALSYDQLMEQDQQILDTINTKEHKLQLMVQLEKRQKLANDDDLDQFMNNLSNLDQKVDKFAISLIKTEIQQLKVESEKIKKLINIAKPSISLPPIASTKSKLPLFGKRNILSRNFGVKKSEISPLSVVCQKEEVKTFTVEEEEVEEGSNKRNESVDKSSSPTENVTKDLVEVSTKVVTSSDRDKDEPEDEPEVKKLKLESTSTSVKDNFKSTPEEHSPKKRKNRIRIRNRLRENIDMDDNDEYIDEEKISTWVAPENQSGDGTTHLNQKYGY</sequence>
<evidence type="ECO:0000256" key="1">
    <source>
        <dbReference type="SAM" id="MobiDB-lite"/>
    </source>
</evidence>
<evidence type="ECO:0000313" key="4">
    <source>
        <dbReference type="Proteomes" id="UP000183832"/>
    </source>
</evidence>
<dbReference type="PROSITE" id="PS50006">
    <property type="entry name" value="FHA_DOMAIN"/>
    <property type="match status" value="1"/>
</dbReference>
<gene>
    <name evidence="3" type="primary">putative Kanadaptin</name>
    <name evidence="3" type="ORF">CLUMA_CG018825</name>
</gene>
<dbReference type="SUPFAM" id="SSF49879">
    <property type="entry name" value="SMAD/FHA domain"/>
    <property type="match status" value="1"/>
</dbReference>
<name>A0A1J1J011_9DIPT</name>